<keyword evidence="3" id="KW-1185">Reference proteome</keyword>
<protein>
    <submittedName>
        <fullName evidence="2">Uncharacterized protein</fullName>
    </submittedName>
</protein>
<dbReference type="Proteomes" id="UP000297739">
    <property type="component" value="Unassembled WGS sequence"/>
</dbReference>
<keyword evidence="1" id="KW-1133">Transmembrane helix</keyword>
<keyword evidence="1" id="KW-0812">Transmembrane</keyword>
<sequence>MALLFYLVRTRFSRPPLRSKALTGGSLVLIYLTSLVTHVMVPYLLSEVLCRLLHVRPEYSSMVLLLPHLYMVLIRKEILEFIQQTLSGKK</sequence>
<proteinExistence type="predicted"/>
<dbReference type="EMBL" id="SRLD01000007">
    <property type="protein sequence ID" value="TGE18300.1"/>
    <property type="molecule type" value="Genomic_DNA"/>
</dbReference>
<accession>A0A4Z0PPT7</accession>
<evidence type="ECO:0000256" key="1">
    <source>
        <dbReference type="SAM" id="Phobius"/>
    </source>
</evidence>
<keyword evidence="1" id="KW-0472">Membrane</keyword>
<reference evidence="2 3" key="1">
    <citation type="submission" date="2019-04" db="EMBL/GenBank/DDBJ databases">
        <authorList>
            <person name="Feng G."/>
            <person name="Zhang J."/>
            <person name="Zhu H."/>
        </authorList>
    </citation>
    <scope>NUCLEOTIDE SEQUENCE [LARGE SCALE GENOMIC DNA]</scope>
    <source>
        <strain evidence="2 3">JCM 17223</strain>
    </source>
</reference>
<feature type="transmembrane region" description="Helical" evidence="1">
    <location>
        <begin position="21"/>
        <end position="45"/>
    </location>
</feature>
<dbReference type="OrthoDB" id="9863463at2"/>
<gene>
    <name evidence="2" type="ORF">E5J99_05185</name>
</gene>
<name>A0A4Z0PPT7_9BACT</name>
<comment type="caution">
    <text evidence="2">The sequence shown here is derived from an EMBL/GenBank/DDBJ whole genome shotgun (WGS) entry which is preliminary data.</text>
</comment>
<dbReference type="AlphaFoldDB" id="A0A4Z0PPT7"/>
<evidence type="ECO:0000313" key="2">
    <source>
        <dbReference type="EMBL" id="TGE18300.1"/>
    </source>
</evidence>
<dbReference type="RefSeq" id="WP_135496662.1">
    <property type="nucleotide sequence ID" value="NZ_SRLD01000007.1"/>
</dbReference>
<organism evidence="2 3">
    <name type="scientific">Hymenobacter elongatus</name>
    <dbReference type="NCBI Taxonomy" id="877208"/>
    <lineage>
        <taxon>Bacteria</taxon>
        <taxon>Pseudomonadati</taxon>
        <taxon>Bacteroidota</taxon>
        <taxon>Cytophagia</taxon>
        <taxon>Cytophagales</taxon>
        <taxon>Hymenobacteraceae</taxon>
        <taxon>Hymenobacter</taxon>
    </lineage>
</organism>
<evidence type="ECO:0000313" key="3">
    <source>
        <dbReference type="Proteomes" id="UP000297739"/>
    </source>
</evidence>